<keyword evidence="4" id="KW-1185">Reference proteome</keyword>
<accession>A0ABW2L985</accession>
<evidence type="ECO:0000256" key="1">
    <source>
        <dbReference type="SAM" id="MobiDB-lite"/>
    </source>
</evidence>
<feature type="region of interest" description="Disordered" evidence="1">
    <location>
        <begin position="661"/>
        <end position="682"/>
    </location>
</feature>
<keyword evidence="2" id="KW-0472">Membrane</keyword>
<sequence length="1204" mass="133914">MKKVTKFQQSSHSERGFALVVAVMMLMLLSLIAVGMLGLASVETRSSSRSNAMNEARANARLALSIAIAQLQKNVGPDQRITGETHFGGSQNNASIPHPRWTGVWKSTMPDDGSVIRRDGQNGGLRDRRYLEDWDADDEMLTQLVSGNEAKLIHRADEEGSTEMMELLVGPGSVGGDTNPDDTHVHAPRVQLVEDAKPVGEYAWWVGDLGIKANVATPDRFEGASGNEIRQLQIAQDQSLSAVTGLADIPSSERAKLVTPAQVELSTGKKGVLKPHFHDFTTDSESILVDVRDGGLKKDLTAYLTSSGSIPDLGNDGLASLGLSDTDRLIGPANDRAADLLEDGDQADRLSMVSPTFKLLRHWAIRAPATPFSKSKMFAAHPETRPMENGKISSYSGDNHFPVEYKNRSLSDVSPVLAEGSVYYNISYYDTGDTQPGQSLGLRLHLYPRVALWNPYNIALELEPSMISMQINGSKQIEVTLANKQTQAFQMSWGQLQNEYGSWDRWRRGTHYFRLDGVTIEPGETLVFSPARNQQYDESNFAANQLTPNLPPDPSRSFFLDKRSDGDPLFDAQQTYPPTPGISANRLASVPLEWREFVPPKPQGSVQASGYTQADNYYMYWKPIKGTSSNHIDLRDFGDLPHGRFVNCSLQYGDEDELPVEWSSRDPVPLPKSDTAGVTLQTPDRRTRDGFRLRWFEEHPSNLYGSGSLAGTPHLQTAPIANWNVRASYSFRSNFENVTDIAPHFFGVYTRDLFDDAVNWSSMTPRSSGGLQLGDAFNQPISGVRRILFDLPREGAEVVSLGAFQHLKFSEFIWHPTYAFGNSIADPRIDLTMTEPNFAERINNWEGGWNRDTIGYTTDGRSNNPNTYNSDSWAHHARGLLEQTVQEQNVIFDLSYELNHSLWDRYFLSTGSSSEKKNFMEAPDEYPLPNGRFRLQPESELADLNDYHRAAATLTLDGGFNVNSTNPLAWESLLLSAAGVRTGPDSVMFPRILKPKEGEWNGVGPHQTTAWSGQRVLKRDEVRTLAEAIVEEVRRRGPFLSLSDFVNRRLRDDETGLSGTLEAAITRAGINQSFEQIWPLNNHEELPDFNHPDNIKDPTRINQTAKPNTTAWGALGHLTQADLLQSLGPVLTARSDSFVVRAYGNSLDPSGKVVAEAWCEAVVQRTIDPVNPDNSGLNSDPQAPIDFGRRFVTKRFRWLSREEI</sequence>
<keyword evidence="2" id="KW-1133">Transmembrane helix</keyword>
<evidence type="ECO:0000256" key="2">
    <source>
        <dbReference type="SAM" id="Phobius"/>
    </source>
</evidence>
<dbReference type="Proteomes" id="UP001596472">
    <property type="component" value="Unassembled WGS sequence"/>
</dbReference>
<name>A0ABW2L985_9BACT</name>
<keyword evidence="2" id="KW-0812">Transmembrane</keyword>
<organism evidence="3 4">
    <name type="scientific">Haloferula chungangensis</name>
    <dbReference type="NCBI Taxonomy" id="1048331"/>
    <lineage>
        <taxon>Bacteria</taxon>
        <taxon>Pseudomonadati</taxon>
        <taxon>Verrucomicrobiota</taxon>
        <taxon>Verrucomicrobiia</taxon>
        <taxon>Verrucomicrobiales</taxon>
        <taxon>Verrucomicrobiaceae</taxon>
        <taxon>Haloferula</taxon>
    </lineage>
</organism>
<dbReference type="RefSeq" id="WP_379712478.1">
    <property type="nucleotide sequence ID" value="NZ_JBHTBS010000005.1"/>
</dbReference>
<dbReference type="EMBL" id="JBHTBS010000005">
    <property type="protein sequence ID" value="MFC7337819.1"/>
    <property type="molecule type" value="Genomic_DNA"/>
</dbReference>
<proteinExistence type="predicted"/>
<reference evidence="4" key="1">
    <citation type="journal article" date="2019" name="Int. J. Syst. Evol. Microbiol.">
        <title>The Global Catalogue of Microorganisms (GCM) 10K type strain sequencing project: providing services to taxonomists for standard genome sequencing and annotation.</title>
        <authorList>
            <consortium name="The Broad Institute Genomics Platform"/>
            <consortium name="The Broad Institute Genome Sequencing Center for Infectious Disease"/>
            <person name="Wu L."/>
            <person name="Ma J."/>
        </authorList>
    </citation>
    <scope>NUCLEOTIDE SEQUENCE [LARGE SCALE GENOMIC DNA]</scope>
    <source>
        <strain evidence="4">CGMCC 4.1467</strain>
    </source>
</reference>
<protein>
    <submittedName>
        <fullName evidence="3">Uncharacterized protein</fullName>
    </submittedName>
</protein>
<comment type="caution">
    <text evidence="3">The sequence shown here is derived from an EMBL/GenBank/DDBJ whole genome shotgun (WGS) entry which is preliminary data.</text>
</comment>
<feature type="transmembrane region" description="Helical" evidence="2">
    <location>
        <begin position="16"/>
        <end position="40"/>
    </location>
</feature>
<gene>
    <name evidence="3" type="ORF">ACFQY0_11570</name>
</gene>
<evidence type="ECO:0000313" key="3">
    <source>
        <dbReference type="EMBL" id="MFC7337819.1"/>
    </source>
</evidence>
<evidence type="ECO:0000313" key="4">
    <source>
        <dbReference type="Proteomes" id="UP001596472"/>
    </source>
</evidence>